<organism evidence="1 2">
    <name type="scientific">Marinobacter xestospongiae</name>
    <dbReference type="NCBI Taxonomy" id="994319"/>
    <lineage>
        <taxon>Bacteria</taxon>
        <taxon>Pseudomonadati</taxon>
        <taxon>Pseudomonadota</taxon>
        <taxon>Gammaproteobacteria</taxon>
        <taxon>Pseudomonadales</taxon>
        <taxon>Marinobacteraceae</taxon>
        <taxon>Marinobacter</taxon>
    </lineage>
</organism>
<keyword evidence="2" id="KW-1185">Reference proteome</keyword>
<comment type="caution">
    <text evidence="1">The sequence shown here is derived from an EMBL/GenBank/DDBJ whole genome shotgun (WGS) entry which is preliminary data.</text>
</comment>
<gene>
    <name evidence="1" type="ORF">RYS15_03545</name>
</gene>
<evidence type="ECO:0000313" key="2">
    <source>
        <dbReference type="Proteomes" id="UP001269819"/>
    </source>
</evidence>
<dbReference type="Proteomes" id="UP001269819">
    <property type="component" value="Unassembled WGS sequence"/>
</dbReference>
<dbReference type="RefSeq" id="WP_316972622.1">
    <property type="nucleotide sequence ID" value="NZ_JAWIIJ010000002.1"/>
</dbReference>
<dbReference type="GO" id="GO:0016301">
    <property type="term" value="F:kinase activity"/>
    <property type="evidence" value="ECO:0007669"/>
    <property type="project" value="UniProtKB-KW"/>
</dbReference>
<keyword evidence="1" id="KW-0808">Transferase</keyword>
<dbReference type="EMBL" id="JAWIIJ010000002">
    <property type="protein sequence ID" value="MDV2077736.1"/>
    <property type="molecule type" value="Genomic_DNA"/>
</dbReference>
<accession>A0ABU3VVJ0</accession>
<sequence>MSQNEARYSVRSLIAVFVITIIGTVVALESTGRIAHSENKGDAPVGEFKAIHLAPDNDYRMSYKPSELHAVCIQDYLAIASDVDPSFRAILVDYKNRGVRCGAIHTQIAPTAPEAASSHE</sequence>
<name>A0ABU3VVJ0_9GAMM</name>
<proteinExistence type="predicted"/>
<evidence type="ECO:0000313" key="1">
    <source>
        <dbReference type="EMBL" id="MDV2077736.1"/>
    </source>
</evidence>
<reference evidence="1 2" key="1">
    <citation type="submission" date="2023-10" db="EMBL/GenBank/DDBJ databases">
        <title>Characteristics and mechanism of a salt-tolerant marine origin heterotrophic nitrifying- aerobic denitrifying bacteria Marinobacter xestospongiae HN1.</title>
        <authorList>
            <person name="Qi R."/>
        </authorList>
    </citation>
    <scope>NUCLEOTIDE SEQUENCE [LARGE SCALE GENOMIC DNA]</scope>
    <source>
        <strain evidence="1 2">HN1</strain>
    </source>
</reference>
<protein>
    <submittedName>
        <fullName evidence="1">Kinase</fullName>
    </submittedName>
</protein>
<keyword evidence="1" id="KW-0418">Kinase</keyword>